<dbReference type="EMBL" id="CP031305">
    <property type="protein sequence ID" value="QCC53386.1"/>
    <property type="molecule type" value="Genomic_DNA"/>
</dbReference>
<reference evidence="1 2" key="1">
    <citation type="journal article" date="2019" name="Nat. Commun.">
        <title>A new type of DNA phosphorothioation-based antiviral system in archaea.</title>
        <authorList>
            <person name="Xiong L."/>
            <person name="Liu S."/>
            <person name="Chen S."/>
            <person name="Xiao Y."/>
            <person name="Zhu B."/>
            <person name="Gao Y."/>
            <person name="Zhang Y."/>
            <person name="Chen B."/>
            <person name="Luo J."/>
            <person name="Deng Z."/>
            <person name="Chen X."/>
            <person name="Wang L."/>
            <person name="Chen S."/>
        </authorList>
    </citation>
    <scope>NUCLEOTIDE SEQUENCE [LARGE SCALE GENOMIC DNA]</scope>
    <source>
        <strain evidence="1 2">JCM 10635</strain>
    </source>
</reference>
<dbReference type="KEGG" id="nbg:DV706_02135"/>
<proteinExistence type="predicted"/>
<accession>A0A4D6HJJ1</accession>
<organism evidence="1 2">
    <name type="scientific">Natronorubrum bangense</name>
    <dbReference type="NCBI Taxonomy" id="61858"/>
    <lineage>
        <taxon>Archaea</taxon>
        <taxon>Methanobacteriati</taxon>
        <taxon>Methanobacteriota</taxon>
        <taxon>Stenosarchaea group</taxon>
        <taxon>Halobacteria</taxon>
        <taxon>Halobacteriales</taxon>
        <taxon>Natrialbaceae</taxon>
        <taxon>Natronorubrum</taxon>
    </lineage>
</organism>
<gene>
    <name evidence="1" type="ORF">DV706_02135</name>
</gene>
<evidence type="ECO:0000313" key="1">
    <source>
        <dbReference type="EMBL" id="QCC53386.1"/>
    </source>
</evidence>
<name>A0A4D6HJJ1_9EURY</name>
<evidence type="ECO:0000313" key="2">
    <source>
        <dbReference type="Proteomes" id="UP000296822"/>
    </source>
</evidence>
<dbReference type="Proteomes" id="UP000296822">
    <property type="component" value="Chromosome"/>
</dbReference>
<dbReference type="AlphaFoldDB" id="A0A4D6HJJ1"/>
<protein>
    <submittedName>
        <fullName evidence="1">Uncharacterized protein</fullName>
    </submittedName>
</protein>
<sequence length="59" mass="6414">MDTTRIENAHMTDHDTDENGCTLCELPVEGSAIVDDGDAFCCVGCREVYNALETVENSC</sequence>